<dbReference type="STRING" id="228230.RMCC_0805"/>
<name>A0A100W8R3_MYCCR</name>
<evidence type="ECO:0000313" key="2">
    <source>
        <dbReference type="EMBL" id="GAS93839.1"/>
    </source>
</evidence>
<comment type="caution">
    <text evidence="2">The sequence shown here is derived from an EMBL/GenBank/DDBJ whole genome shotgun (WGS) entry which is preliminary data.</text>
</comment>
<dbReference type="EMBL" id="BCSY01000028">
    <property type="protein sequence ID" value="GAS93839.1"/>
    <property type="molecule type" value="Genomic_DNA"/>
</dbReference>
<dbReference type="Pfam" id="PF11716">
    <property type="entry name" value="MDMPI_N"/>
    <property type="match status" value="1"/>
</dbReference>
<keyword evidence="3" id="KW-1185">Reference proteome</keyword>
<feature type="domain" description="Mycothiol-dependent maleylpyruvate isomerase metal-binding" evidence="1">
    <location>
        <begin position="19"/>
        <end position="149"/>
    </location>
</feature>
<organism evidence="2 3">
    <name type="scientific">Mycolicibacterium canariasense</name>
    <name type="common">Mycobacterium canariasense</name>
    <dbReference type="NCBI Taxonomy" id="228230"/>
    <lineage>
        <taxon>Bacteria</taxon>
        <taxon>Bacillati</taxon>
        <taxon>Actinomycetota</taxon>
        <taxon>Actinomycetes</taxon>
        <taxon>Mycobacteriales</taxon>
        <taxon>Mycobacteriaceae</taxon>
        <taxon>Mycolicibacterium</taxon>
    </lineage>
</organism>
<dbReference type="InterPro" id="IPR024344">
    <property type="entry name" value="MDMPI_metal-binding"/>
</dbReference>
<reference evidence="3" key="2">
    <citation type="submission" date="2016-02" db="EMBL/GenBank/DDBJ databases">
        <title>Draft genome sequence of five rapidly growing Mycobacterium species.</title>
        <authorList>
            <person name="Katahira K."/>
            <person name="Gotou Y."/>
            <person name="Iida K."/>
            <person name="Ogura Y."/>
            <person name="Hayashi T."/>
        </authorList>
    </citation>
    <scope>NUCLEOTIDE SEQUENCE [LARGE SCALE GENOMIC DNA]</scope>
    <source>
        <strain evidence="3">JCM15298</strain>
    </source>
</reference>
<dbReference type="Gene3D" id="1.20.120.450">
    <property type="entry name" value="dinb family like domain"/>
    <property type="match status" value="1"/>
</dbReference>
<dbReference type="RefSeq" id="WP_165605273.1">
    <property type="nucleotide sequence ID" value="NZ_BCSY01000028.1"/>
</dbReference>
<proteinExistence type="predicted"/>
<protein>
    <recommendedName>
        <fullName evidence="1">Mycothiol-dependent maleylpyruvate isomerase metal-binding domain-containing protein</fullName>
    </recommendedName>
</protein>
<accession>A0A100W8R3</accession>
<dbReference type="InterPro" id="IPR017517">
    <property type="entry name" value="Maleyloyr_isom"/>
</dbReference>
<reference evidence="3" key="1">
    <citation type="journal article" date="2016" name="Genome Announc.">
        <title>Draft Genome Sequences of Five Rapidly Growing Mycobacterium Species, M. thermoresistibile, M. fortuitum subsp. acetamidolyticum, M. canariasense, M. brisbanense, and M. novocastrense.</title>
        <authorList>
            <person name="Katahira K."/>
            <person name="Ogura Y."/>
            <person name="Gotoh Y."/>
            <person name="Hayashi T."/>
        </authorList>
    </citation>
    <scope>NUCLEOTIDE SEQUENCE [LARGE SCALE GENOMIC DNA]</scope>
    <source>
        <strain evidence="3">JCM15298</strain>
    </source>
</reference>
<sequence>MSRNASTATVADWLAAVDDSSRTLRELVVGLSDAQLHAPSYAGDWSVAQVLSHLGSAAEIGTVLLQRGLAGDDSAPTSRDTGPVWERWNALAADQQRAQWIQADTTHRDLLRDVVDKPVRVPYFAGLLTVQEYAGYRLSEQSLHGWDVAVALEPSAAIAPAEVDLLWQRLDLVATRFRAPDVLARLSPHQLAVHTNSPDRTYCMTLGAELHLLPCDAADPSAAVRGSAEAVLRLVYGRHRDSDDIAVEGAVTLADMLALFPGY</sequence>
<dbReference type="Proteomes" id="UP000069443">
    <property type="component" value="Unassembled WGS sequence"/>
</dbReference>
<evidence type="ECO:0000259" key="1">
    <source>
        <dbReference type="Pfam" id="PF11716"/>
    </source>
</evidence>
<dbReference type="AlphaFoldDB" id="A0A100W8R3"/>
<dbReference type="GO" id="GO:0046872">
    <property type="term" value="F:metal ion binding"/>
    <property type="evidence" value="ECO:0007669"/>
    <property type="project" value="InterPro"/>
</dbReference>
<evidence type="ECO:0000313" key="3">
    <source>
        <dbReference type="Proteomes" id="UP000069443"/>
    </source>
</evidence>
<dbReference type="InterPro" id="IPR034660">
    <property type="entry name" value="DinB/YfiT-like"/>
</dbReference>
<gene>
    <name evidence="2" type="ORF">RMCC_0805</name>
</gene>
<dbReference type="NCBIfam" id="TIGR03083">
    <property type="entry name" value="maleylpyruvate isomerase family mycothiol-dependent enzyme"/>
    <property type="match status" value="1"/>
</dbReference>
<dbReference type="SUPFAM" id="SSF109854">
    <property type="entry name" value="DinB/YfiT-like putative metalloenzymes"/>
    <property type="match status" value="1"/>
</dbReference>